<keyword evidence="2" id="KW-1185">Reference proteome</keyword>
<comment type="caution">
    <text evidence="1">The sequence shown here is derived from an EMBL/GenBank/DDBJ whole genome shotgun (WGS) entry which is preliminary data.</text>
</comment>
<reference evidence="1" key="1">
    <citation type="submission" date="2019-09" db="EMBL/GenBank/DDBJ databases">
        <title>Draft genome information of white flower Hibiscus syriacus.</title>
        <authorList>
            <person name="Kim Y.-M."/>
        </authorList>
    </citation>
    <scope>NUCLEOTIDE SEQUENCE [LARGE SCALE GENOMIC DNA]</scope>
    <source>
        <strain evidence="1">YM2019G1</strain>
    </source>
</reference>
<sequence>MAGMEESLVGHSIENEDYDALQLILTPEDSTESFIVLLIEKGGPWSFNSHLLILHGLQEADDPMTVPLVNVDYWVLLLIHDIPLGFMSKRVARLDWAMVKAFVQFGYIAKIKKSPWNGMHRYVLHKGDQHLRTADGYVKRKEVNMVEEDNPIEQTVDLKRPRIYNQPPEVSVTEDLTGANNVLSASLAQPAGRNKNFKLEHPGAEVIPECSPSAIFTERHRPCDSFPHRNKVAQIEDGKIKHIDVMITNDYYGNSWRFTGFYGAPDVRDQLESWQLLQKKQGGLPRNEWQMNNFRNALADCNLEDMGFKEIGSSNLRQYGYSNPLVKIKSVNCGTMQKEQYPKNFRVSA</sequence>
<organism evidence="1 2">
    <name type="scientific">Hibiscus syriacus</name>
    <name type="common">Rose of Sharon</name>
    <dbReference type="NCBI Taxonomy" id="106335"/>
    <lineage>
        <taxon>Eukaryota</taxon>
        <taxon>Viridiplantae</taxon>
        <taxon>Streptophyta</taxon>
        <taxon>Embryophyta</taxon>
        <taxon>Tracheophyta</taxon>
        <taxon>Spermatophyta</taxon>
        <taxon>Magnoliopsida</taxon>
        <taxon>eudicotyledons</taxon>
        <taxon>Gunneridae</taxon>
        <taxon>Pentapetalae</taxon>
        <taxon>rosids</taxon>
        <taxon>malvids</taxon>
        <taxon>Malvales</taxon>
        <taxon>Malvaceae</taxon>
        <taxon>Malvoideae</taxon>
        <taxon>Hibiscus</taxon>
    </lineage>
</organism>
<proteinExistence type="predicted"/>
<gene>
    <name evidence="1" type="ORF">F3Y22_tig00002840pilonHSYRG01413</name>
</gene>
<dbReference type="AlphaFoldDB" id="A0A6A3CVU2"/>
<dbReference type="EMBL" id="VEPZ02000196">
    <property type="protein sequence ID" value="KAE8731472.1"/>
    <property type="molecule type" value="Genomic_DNA"/>
</dbReference>
<name>A0A6A3CVU2_HIBSY</name>
<evidence type="ECO:0000313" key="2">
    <source>
        <dbReference type="Proteomes" id="UP000436088"/>
    </source>
</evidence>
<dbReference type="Proteomes" id="UP000436088">
    <property type="component" value="Unassembled WGS sequence"/>
</dbReference>
<evidence type="ECO:0000313" key="1">
    <source>
        <dbReference type="EMBL" id="KAE8731472.1"/>
    </source>
</evidence>
<protein>
    <submittedName>
        <fullName evidence="1">Uncharacterized protein</fullName>
    </submittedName>
</protein>
<accession>A0A6A3CVU2</accession>